<dbReference type="AlphaFoldDB" id="A0A4R1J914"/>
<evidence type="ECO:0008006" key="3">
    <source>
        <dbReference type="Google" id="ProtNLM"/>
    </source>
</evidence>
<proteinExistence type="predicted"/>
<organism evidence="1 2">
    <name type="scientific">Celerinatantimonas diazotrophica</name>
    <dbReference type="NCBI Taxonomy" id="412034"/>
    <lineage>
        <taxon>Bacteria</taxon>
        <taxon>Pseudomonadati</taxon>
        <taxon>Pseudomonadota</taxon>
        <taxon>Gammaproteobacteria</taxon>
        <taxon>Celerinatantimonadaceae</taxon>
        <taxon>Celerinatantimonas</taxon>
    </lineage>
</organism>
<dbReference type="EMBL" id="SMGD01000016">
    <property type="protein sequence ID" value="TCK46874.1"/>
    <property type="molecule type" value="Genomic_DNA"/>
</dbReference>
<comment type="caution">
    <text evidence="1">The sequence shown here is derived from an EMBL/GenBank/DDBJ whole genome shotgun (WGS) entry which is preliminary data.</text>
</comment>
<evidence type="ECO:0000313" key="1">
    <source>
        <dbReference type="EMBL" id="TCK46874.1"/>
    </source>
</evidence>
<protein>
    <recommendedName>
        <fullName evidence="3">Transglutaminase superfamily protein</fullName>
    </recommendedName>
</protein>
<dbReference type="Gene3D" id="3.10.620.30">
    <property type="match status" value="1"/>
</dbReference>
<reference evidence="1 2" key="1">
    <citation type="submission" date="2019-03" db="EMBL/GenBank/DDBJ databases">
        <title>Genomic Encyclopedia of Type Strains, Phase IV (KMG-IV): sequencing the most valuable type-strain genomes for metagenomic binning, comparative biology and taxonomic classification.</title>
        <authorList>
            <person name="Goeker M."/>
        </authorList>
    </citation>
    <scope>NUCLEOTIDE SEQUENCE [LARGE SCALE GENOMIC DNA]</scope>
    <source>
        <strain evidence="1 2">DSM 18577</strain>
    </source>
</reference>
<gene>
    <name evidence="1" type="ORF">EV690_3022</name>
</gene>
<name>A0A4R1J914_9GAMM</name>
<sequence length="268" mass="30484">MQQYPRNLSFFTAFRTHDALAFIARGMQELAKKQDPKKAIIDITAYATRLSWKIRTRSQSERQDLNQQLNSIYRKRYAEYLADHRMRLLKMPSGESGIIPDHPKLAQESAPYLEDFATYFFPKTTQPNSNAKLKKQLNALLAFIQSIPYNRLQTKGQYRGAGFMTPIQVLRNNMGDCDSKATLLAAILLKAQPKLKTAFVYIPGHAFLAIQLGANGDEQTIHIKQQPWLVLDPTGPAIMPVGKVSQGTLRYIKSHYFKTLPVNQKTVQ</sequence>
<dbReference type="Proteomes" id="UP000295565">
    <property type="component" value="Unassembled WGS sequence"/>
</dbReference>
<accession>A0A4R1J914</accession>
<evidence type="ECO:0000313" key="2">
    <source>
        <dbReference type="Proteomes" id="UP000295565"/>
    </source>
</evidence>
<keyword evidence="2" id="KW-1185">Reference proteome</keyword>